<keyword evidence="3" id="KW-1185">Reference proteome</keyword>
<feature type="compositionally biased region" description="Low complexity" evidence="1">
    <location>
        <begin position="17"/>
        <end position="33"/>
    </location>
</feature>
<comment type="caution">
    <text evidence="2">The sequence shown here is derived from an EMBL/GenBank/DDBJ whole genome shotgun (WGS) entry which is preliminary data.</text>
</comment>
<protein>
    <submittedName>
        <fullName evidence="2">Uncharacterized protein</fullName>
    </submittedName>
</protein>
<feature type="compositionally biased region" description="Gly residues" evidence="1">
    <location>
        <begin position="7"/>
        <end position="16"/>
    </location>
</feature>
<organism evidence="2 3">
    <name type="scientific">Saguinus oedipus</name>
    <name type="common">Cotton-top tamarin</name>
    <name type="synonym">Oedipomidas oedipus</name>
    <dbReference type="NCBI Taxonomy" id="9490"/>
    <lineage>
        <taxon>Eukaryota</taxon>
        <taxon>Metazoa</taxon>
        <taxon>Chordata</taxon>
        <taxon>Craniata</taxon>
        <taxon>Vertebrata</taxon>
        <taxon>Euteleostomi</taxon>
        <taxon>Mammalia</taxon>
        <taxon>Eutheria</taxon>
        <taxon>Euarchontoglires</taxon>
        <taxon>Primates</taxon>
        <taxon>Haplorrhini</taxon>
        <taxon>Platyrrhini</taxon>
        <taxon>Cebidae</taxon>
        <taxon>Callitrichinae</taxon>
        <taxon>Saguinus</taxon>
    </lineage>
</organism>
<feature type="non-terminal residue" evidence="2">
    <location>
        <position position="68"/>
    </location>
</feature>
<evidence type="ECO:0000313" key="3">
    <source>
        <dbReference type="Proteomes" id="UP001266305"/>
    </source>
</evidence>
<proteinExistence type="predicted"/>
<dbReference type="EMBL" id="JASSZA010000002">
    <property type="protein sequence ID" value="KAK2117698.1"/>
    <property type="molecule type" value="Genomic_DNA"/>
</dbReference>
<feature type="non-terminal residue" evidence="2">
    <location>
        <position position="1"/>
    </location>
</feature>
<reference evidence="2 3" key="1">
    <citation type="submission" date="2023-05" db="EMBL/GenBank/DDBJ databases">
        <title>B98-5 Cell Line De Novo Hybrid Assembly: An Optical Mapping Approach.</title>
        <authorList>
            <person name="Kananen K."/>
            <person name="Auerbach J.A."/>
            <person name="Kautto E."/>
            <person name="Blachly J.S."/>
        </authorList>
    </citation>
    <scope>NUCLEOTIDE SEQUENCE [LARGE SCALE GENOMIC DNA]</scope>
    <source>
        <strain evidence="2">B95-8</strain>
        <tissue evidence="2">Cell line</tissue>
    </source>
</reference>
<dbReference type="Proteomes" id="UP001266305">
    <property type="component" value="Unassembled WGS sequence"/>
</dbReference>
<accession>A0ABQ9WA78</accession>
<feature type="compositionally biased region" description="Pro residues" evidence="1">
    <location>
        <begin position="58"/>
        <end position="68"/>
    </location>
</feature>
<sequence length="68" mass="6329">KRPAPGAGNGVGGSCSGSGSPPARSQPAASGASCPPPGRADSATSSGDVSRGRHIGKAPPPPPLRSSG</sequence>
<gene>
    <name evidence="2" type="ORF">P7K49_004585</name>
</gene>
<evidence type="ECO:0000313" key="2">
    <source>
        <dbReference type="EMBL" id="KAK2117698.1"/>
    </source>
</evidence>
<feature type="region of interest" description="Disordered" evidence="1">
    <location>
        <begin position="1"/>
        <end position="68"/>
    </location>
</feature>
<name>A0ABQ9WA78_SAGOE</name>
<evidence type="ECO:0000256" key="1">
    <source>
        <dbReference type="SAM" id="MobiDB-lite"/>
    </source>
</evidence>